<evidence type="ECO:0000313" key="3">
    <source>
        <dbReference type="Proteomes" id="UP000326799"/>
    </source>
</evidence>
<keyword evidence="1" id="KW-0472">Membrane</keyword>
<dbReference type="InterPro" id="IPR036259">
    <property type="entry name" value="MFS_trans_sf"/>
</dbReference>
<feature type="transmembrane region" description="Helical" evidence="1">
    <location>
        <begin position="51"/>
        <end position="69"/>
    </location>
</feature>
<dbReference type="SUPFAM" id="SSF103473">
    <property type="entry name" value="MFS general substrate transporter"/>
    <property type="match status" value="1"/>
</dbReference>
<organism evidence="2 3">
    <name type="scientific">Aspergillus novoparasiticus</name>
    <dbReference type="NCBI Taxonomy" id="986946"/>
    <lineage>
        <taxon>Eukaryota</taxon>
        <taxon>Fungi</taxon>
        <taxon>Dikarya</taxon>
        <taxon>Ascomycota</taxon>
        <taxon>Pezizomycotina</taxon>
        <taxon>Eurotiomycetes</taxon>
        <taxon>Eurotiomycetidae</taxon>
        <taxon>Eurotiales</taxon>
        <taxon>Aspergillaceae</taxon>
        <taxon>Aspergillus</taxon>
        <taxon>Aspergillus subgen. Circumdati</taxon>
    </lineage>
</organism>
<dbReference type="PANTHER" id="PTHR11360:SF177">
    <property type="entry name" value="RIBOFLAVIN TRANSPORTER MCH5"/>
    <property type="match status" value="1"/>
</dbReference>
<gene>
    <name evidence="2" type="ORF">BDV33DRAFT_195802</name>
</gene>
<feature type="transmembrane region" description="Helical" evidence="1">
    <location>
        <begin position="313"/>
        <end position="335"/>
    </location>
</feature>
<keyword evidence="3" id="KW-1185">Reference proteome</keyword>
<name>A0A5N6EBT0_9EURO</name>
<reference evidence="2 3" key="1">
    <citation type="submission" date="2019-04" db="EMBL/GenBank/DDBJ databases">
        <title>Fungal friends and foes A comparative genomics study of 23 Aspergillus species from section Flavi.</title>
        <authorList>
            <consortium name="DOE Joint Genome Institute"/>
            <person name="Kjaerbolling I."/>
            <person name="Vesth T.C."/>
            <person name="Frisvad J.C."/>
            <person name="Nybo J.L."/>
            <person name="Theobald S."/>
            <person name="Kildgaard S."/>
            <person name="Petersen T.I."/>
            <person name="Kuo A."/>
            <person name="Sato A."/>
            <person name="Lyhne E.K."/>
            <person name="Kogle M.E."/>
            <person name="Wiebenga A."/>
            <person name="Kun R.S."/>
            <person name="Lubbers R.J."/>
            <person name="Makela M.R."/>
            <person name="Barry K."/>
            <person name="Chovatia M."/>
            <person name="Clum A."/>
            <person name="Daum C."/>
            <person name="Haridas S."/>
            <person name="He G."/>
            <person name="LaButti K."/>
            <person name="Lipzen A."/>
            <person name="Mondo S."/>
            <person name="Pangilinan J."/>
            <person name="Riley R."/>
            <person name="Salamov A."/>
            <person name="Simmons B.A."/>
            <person name="Magnuson J.K."/>
            <person name="Henrissat B."/>
            <person name="Mortensen U.H."/>
            <person name="Larsen T.O."/>
            <person name="De vries R.P."/>
            <person name="Grigoriev I.V."/>
            <person name="Machida M."/>
            <person name="Baker S.E."/>
            <person name="Andersen M.R."/>
        </authorList>
    </citation>
    <scope>NUCLEOTIDE SEQUENCE [LARGE SCALE GENOMIC DNA]</scope>
    <source>
        <strain evidence="2 3">CBS 126849</strain>
    </source>
</reference>
<protein>
    <submittedName>
        <fullName evidence="2">MFS general substrate transporter</fullName>
    </submittedName>
</protein>
<feature type="transmembrane region" description="Helical" evidence="1">
    <location>
        <begin position="275"/>
        <end position="301"/>
    </location>
</feature>
<keyword evidence="1" id="KW-0812">Transmembrane</keyword>
<dbReference type="AlphaFoldDB" id="A0A5N6EBT0"/>
<dbReference type="InterPro" id="IPR050327">
    <property type="entry name" value="Proton-linked_MCT"/>
</dbReference>
<dbReference type="Gene3D" id="1.20.1250.20">
    <property type="entry name" value="MFS general substrate transporter like domains"/>
    <property type="match status" value="1"/>
</dbReference>
<proteinExistence type="predicted"/>
<accession>A0A5N6EBT0</accession>
<evidence type="ECO:0000313" key="2">
    <source>
        <dbReference type="EMBL" id="KAB8214799.1"/>
    </source>
</evidence>
<dbReference type="Proteomes" id="UP000326799">
    <property type="component" value="Unassembled WGS sequence"/>
</dbReference>
<dbReference type="PANTHER" id="PTHR11360">
    <property type="entry name" value="MONOCARBOXYLATE TRANSPORTER"/>
    <property type="match status" value="1"/>
</dbReference>
<feature type="transmembrane region" description="Helical" evidence="1">
    <location>
        <begin position="81"/>
        <end position="100"/>
    </location>
</feature>
<sequence length="377" mass="40934">MYTEKNKSGIPPEGGLRGWLVAWGSFLALFCTSGFLNAHQKGLSDYAASDILWIFAVQIALMWIPGPLFGRLIDTYSAAPVLYPCSVLYVFALCIASLATEYHQVFLAQRLAFGTEAGGVFTAALLCVDQWFIQQRVLATRIAAAGSNLKGGIFPIFIDRIVAEVGFYGAVRYTALCVNIIRAISCCLMRTHLPRTKWNGKAKWFGITLSKEKHFAIYTIGGDYAPFNYISSIAIIAGFSPTRALYKYRLLNGTSVPGRASILALWLPFNYHPSHAGITVFALVYRFVSGSFVSLLMPCVAKAGSLETLGLRFSSFQMIIGVSCLAGLPIIGAILNRQGNTYFSGLQLFGGITCVLGASAVAAAAYLLGHLRQSRKI</sequence>
<feature type="transmembrane region" description="Helical" evidence="1">
    <location>
        <begin position="347"/>
        <end position="368"/>
    </location>
</feature>
<keyword evidence="1" id="KW-1133">Transmembrane helix</keyword>
<evidence type="ECO:0000256" key="1">
    <source>
        <dbReference type="SAM" id="Phobius"/>
    </source>
</evidence>
<feature type="transmembrane region" description="Helical" evidence="1">
    <location>
        <begin position="20"/>
        <end position="39"/>
    </location>
</feature>
<dbReference type="EMBL" id="ML733522">
    <property type="protein sequence ID" value="KAB8214799.1"/>
    <property type="molecule type" value="Genomic_DNA"/>
</dbReference>